<dbReference type="Pfam" id="PF10387">
    <property type="entry name" value="DUF2442"/>
    <property type="match status" value="1"/>
</dbReference>
<protein>
    <submittedName>
        <fullName evidence="1">DUF2442 domain-containing protein</fullName>
    </submittedName>
</protein>
<evidence type="ECO:0000313" key="2">
    <source>
        <dbReference type="Proteomes" id="UP001465331"/>
    </source>
</evidence>
<organism evidence="1 2">
    <name type="scientific">Sinimarinibacterium thermocellulolyticum</name>
    <dbReference type="NCBI Taxonomy" id="3170016"/>
    <lineage>
        <taxon>Bacteria</taxon>
        <taxon>Pseudomonadati</taxon>
        <taxon>Pseudomonadota</taxon>
        <taxon>Gammaproteobacteria</taxon>
        <taxon>Nevskiales</taxon>
        <taxon>Nevskiaceae</taxon>
        <taxon>Sinimarinibacterium</taxon>
    </lineage>
</organism>
<gene>
    <name evidence="1" type="ORF">ABSH63_01735</name>
</gene>
<name>A0ABV2A647_9GAMM</name>
<dbReference type="Proteomes" id="UP001465331">
    <property type="component" value="Unassembled WGS sequence"/>
</dbReference>
<dbReference type="RefSeq" id="WP_352886857.1">
    <property type="nucleotide sequence ID" value="NZ_JBEPIJ010000001.1"/>
</dbReference>
<reference evidence="1 2" key="1">
    <citation type="submission" date="2024-06" db="EMBL/GenBank/DDBJ databases">
        <authorList>
            <person name="Li Z."/>
            <person name="Jiang Y."/>
        </authorList>
    </citation>
    <scope>NUCLEOTIDE SEQUENCE [LARGE SCALE GENOMIC DNA]</scope>
    <source>
        <strain evidence="1 2">HSW-8</strain>
    </source>
</reference>
<sequence>MIKIVQATPPPDNRISLVFSDGSFGELDLQPLIDRNTELTEPLADAAFRNRFFLELGALCWPNGLELSAASLHQRLRSTGHLRTVEAA</sequence>
<dbReference type="SUPFAM" id="SSF143880">
    <property type="entry name" value="NE0471 N-terminal domain-like"/>
    <property type="match status" value="1"/>
</dbReference>
<keyword evidence="2" id="KW-1185">Reference proteome</keyword>
<dbReference type="InterPro" id="IPR018841">
    <property type="entry name" value="DUF2442"/>
</dbReference>
<dbReference type="Gene3D" id="3.30.2020.10">
    <property type="entry name" value="NE0471-like N-terminal domain"/>
    <property type="match status" value="1"/>
</dbReference>
<comment type="caution">
    <text evidence="1">The sequence shown here is derived from an EMBL/GenBank/DDBJ whole genome shotgun (WGS) entry which is preliminary data.</text>
</comment>
<accession>A0ABV2A647</accession>
<evidence type="ECO:0000313" key="1">
    <source>
        <dbReference type="EMBL" id="MES0872735.1"/>
    </source>
</evidence>
<dbReference type="InterPro" id="IPR036782">
    <property type="entry name" value="NE0471-like_N"/>
</dbReference>
<dbReference type="EMBL" id="JBEPIJ010000001">
    <property type="protein sequence ID" value="MES0872735.1"/>
    <property type="molecule type" value="Genomic_DNA"/>
</dbReference>
<proteinExistence type="predicted"/>